<dbReference type="PANTHER" id="PTHR43639">
    <property type="entry name" value="OXIDOREDUCTASE, SHORT-CHAIN DEHYDROGENASE/REDUCTASE FAMILY (AFU_ORTHOLOGUE AFUA_5G02870)"/>
    <property type="match status" value="1"/>
</dbReference>
<dbReference type="SUPFAM" id="SSF51735">
    <property type="entry name" value="NAD(P)-binding Rossmann-fold domains"/>
    <property type="match status" value="1"/>
</dbReference>
<keyword evidence="2" id="KW-0560">Oxidoreductase</keyword>
<name>A0ABQ5XN07_9GAMM</name>
<gene>
    <name evidence="3" type="primary">ptr1</name>
    <name evidence="3" type="ORF">GCM10007901_08550</name>
</gene>
<dbReference type="NCBIfam" id="NF006598">
    <property type="entry name" value="PRK09135.1"/>
    <property type="match status" value="1"/>
</dbReference>
<protein>
    <submittedName>
        <fullName evidence="3">Pteridine reductase</fullName>
    </submittedName>
</protein>
<sequence length="248" mass="26242">MDSSKPRPVALITGGAKRVGAVIARTLHAAGYDLALHCRHSRTDADALADELSAQRANSALVVQADLADLPALPNLVDTTVSRFGRLDALVNNASAFYPTPLETATLTQWNELFASNAQAPFFLAQAALPALREARGAIVNLVDIYAERALAQHPIYVMAKAALAAMTRSLALDLGPDIRVNGVAPGAVMWPSDGKPYSDQEAMLARTPLKRAGAPEDVASAVLWLLRDAPFVTGQIIRVDGGRSVSV</sequence>
<accession>A0ABQ5XN07</accession>
<dbReference type="Gene3D" id="3.40.50.720">
    <property type="entry name" value="NAD(P)-binding Rossmann-like Domain"/>
    <property type="match status" value="1"/>
</dbReference>
<evidence type="ECO:0000256" key="2">
    <source>
        <dbReference type="ARBA" id="ARBA00023002"/>
    </source>
</evidence>
<dbReference type="PANTHER" id="PTHR43639:SF1">
    <property type="entry name" value="SHORT-CHAIN DEHYDROGENASE_REDUCTASE FAMILY PROTEIN"/>
    <property type="match status" value="1"/>
</dbReference>
<dbReference type="InterPro" id="IPR036291">
    <property type="entry name" value="NAD(P)-bd_dom_sf"/>
</dbReference>
<evidence type="ECO:0000313" key="3">
    <source>
        <dbReference type="EMBL" id="GLQ91905.1"/>
    </source>
</evidence>
<reference evidence="4" key="1">
    <citation type="journal article" date="2019" name="Int. J. Syst. Evol. Microbiol.">
        <title>The Global Catalogue of Microorganisms (GCM) 10K type strain sequencing project: providing services to taxonomists for standard genome sequencing and annotation.</title>
        <authorList>
            <consortium name="The Broad Institute Genomics Platform"/>
            <consortium name="The Broad Institute Genome Sequencing Center for Infectious Disease"/>
            <person name="Wu L."/>
            <person name="Ma J."/>
        </authorList>
    </citation>
    <scope>NUCLEOTIDE SEQUENCE [LARGE SCALE GENOMIC DNA]</scope>
    <source>
        <strain evidence="4">NBRC 111980</strain>
    </source>
</reference>
<keyword evidence="4" id="KW-1185">Reference proteome</keyword>
<evidence type="ECO:0000313" key="4">
    <source>
        <dbReference type="Proteomes" id="UP001156670"/>
    </source>
</evidence>
<comment type="caution">
    <text evidence="3">The sequence shown here is derived from an EMBL/GenBank/DDBJ whole genome shotgun (WGS) entry which is preliminary data.</text>
</comment>
<dbReference type="Proteomes" id="UP001156670">
    <property type="component" value="Unassembled WGS sequence"/>
</dbReference>
<organism evidence="3 4">
    <name type="scientific">Dyella acidisoli</name>
    <dbReference type="NCBI Taxonomy" id="1867834"/>
    <lineage>
        <taxon>Bacteria</taxon>
        <taxon>Pseudomonadati</taxon>
        <taxon>Pseudomonadota</taxon>
        <taxon>Gammaproteobacteria</taxon>
        <taxon>Lysobacterales</taxon>
        <taxon>Rhodanobacteraceae</taxon>
        <taxon>Dyella</taxon>
    </lineage>
</organism>
<dbReference type="RefSeq" id="WP_284319650.1">
    <property type="nucleotide sequence ID" value="NZ_BSOB01000006.1"/>
</dbReference>
<dbReference type="PRINTS" id="PR00080">
    <property type="entry name" value="SDRFAMILY"/>
</dbReference>
<dbReference type="InterPro" id="IPR020904">
    <property type="entry name" value="Sc_DH/Rdtase_CS"/>
</dbReference>
<comment type="similarity">
    <text evidence="1">Belongs to the short-chain dehydrogenases/reductases (SDR) family.</text>
</comment>
<dbReference type="EMBL" id="BSOB01000006">
    <property type="protein sequence ID" value="GLQ91905.1"/>
    <property type="molecule type" value="Genomic_DNA"/>
</dbReference>
<dbReference type="Pfam" id="PF13561">
    <property type="entry name" value="adh_short_C2"/>
    <property type="match status" value="1"/>
</dbReference>
<evidence type="ECO:0000256" key="1">
    <source>
        <dbReference type="ARBA" id="ARBA00006484"/>
    </source>
</evidence>
<dbReference type="PROSITE" id="PS00061">
    <property type="entry name" value="ADH_SHORT"/>
    <property type="match status" value="1"/>
</dbReference>
<proteinExistence type="inferred from homology"/>
<dbReference type="InterPro" id="IPR002347">
    <property type="entry name" value="SDR_fam"/>
</dbReference>
<dbReference type="PRINTS" id="PR00081">
    <property type="entry name" value="GDHRDH"/>
</dbReference>